<feature type="region of interest" description="Disordered" evidence="19">
    <location>
        <begin position="583"/>
        <end position="620"/>
    </location>
</feature>
<evidence type="ECO:0000259" key="21">
    <source>
        <dbReference type="PROSITE" id="PS50867"/>
    </source>
</evidence>
<feature type="compositionally biased region" description="Acidic residues" evidence="19">
    <location>
        <begin position="503"/>
        <end position="514"/>
    </location>
</feature>
<evidence type="ECO:0000256" key="17">
    <source>
        <dbReference type="ARBA" id="ARBA00042995"/>
    </source>
</evidence>
<comment type="subcellular location">
    <subcellularLocation>
        <location evidence="2">Chromosome</location>
    </subcellularLocation>
    <subcellularLocation>
        <location evidence="1">Nucleus</location>
    </subcellularLocation>
</comment>
<dbReference type="InterPro" id="IPR001214">
    <property type="entry name" value="SET_dom"/>
</dbReference>
<dbReference type="PROSITE" id="PS50280">
    <property type="entry name" value="SET"/>
    <property type="match status" value="1"/>
</dbReference>
<evidence type="ECO:0000256" key="11">
    <source>
        <dbReference type="ARBA" id="ARBA00022833"/>
    </source>
</evidence>
<keyword evidence="12" id="KW-0156">Chromatin regulator</keyword>
<evidence type="ECO:0000256" key="14">
    <source>
        <dbReference type="ARBA" id="ARBA00023306"/>
    </source>
</evidence>
<dbReference type="SMART" id="SM00391">
    <property type="entry name" value="MBD"/>
    <property type="match status" value="1"/>
</dbReference>
<evidence type="ECO:0000256" key="19">
    <source>
        <dbReference type="SAM" id="MobiDB-lite"/>
    </source>
</evidence>
<dbReference type="Proteomes" id="UP001369086">
    <property type="component" value="Unassembled WGS sequence"/>
</dbReference>
<comment type="catalytic activity">
    <reaction evidence="18">
        <text>N(6),N(6)-dimethyl-L-lysyl(9)-[histone H3] + S-adenosyl-L-methionine = N(6),N(6),N(6)-trimethyl-L-lysyl(9)-[histone H3] + S-adenosyl-L-homocysteine + H(+)</text>
        <dbReference type="Rhea" id="RHEA:60288"/>
        <dbReference type="Rhea" id="RHEA-COMP:15538"/>
        <dbReference type="Rhea" id="RHEA-COMP:15541"/>
        <dbReference type="ChEBI" id="CHEBI:15378"/>
        <dbReference type="ChEBI" id="CHEBI:57856"/>
        <dbReference type="ChEBI" id="CHEBI:59789"/>
        <dbReference type="ChEBI" id="CHEBI:61961"/>
        <dbReference type="ChEBI" id="CHEBI:61976"/>
        <dbReference type="EC" id="2.1.1.366"/>
    </reaction>
</comment>
<dbReference type="InterPro" id="IPR007728">
    <property type="entry name" value="Pre-SET_dom"/>
</dbReference>
<evidence type="ECO:0000256" key="7">
    <source>
        <dbReference type="ARBA" id="ARBA00022679"/>
    </source>
</evidence>
<evidence type="ECO:0000256" key="2">
    <source>
        <dbReference type="ARBA" id="ARBA00004286"/>
    </source>
</evidence>
<keyword evidence="10" id="KW-0498">Mitosis</keyword>
<evidence type="ECO:0000256" key="12">
    <source>
        <dbReference type="ARBA" id="ARBA00022853"/>
    </source>
</evidence>
<dbReference type="PANTHER" id="PTHR46024">
    <property type="entry name" value="HISTONE-LYSINE N-METHYLTRANSFERASE EGGLESS"/>
    <property type="match status" value="1"/>
</dbReference>
<dbReference type="InterPro" id="IPR001739">
    <property type="entry name" value="Methyl_CpG_DNA-bd"/>
</dbReference>
<evidence type="ECO:0000256" key="1">
    <source>
        <dbReference type="ARBA" id="ARBA00004123"/>
    </source>
</evidence>
<evidence type="ECO:0000256" key="18">
    <source>
        <dbReference type="ARBA" id="ARBA00049087"/>
    </source>
</evidence>
<dbReference type="PANTHER" id="PTHR46024:SF3">
    <property type="entry name" value="HISTONE-LYSINE N-METHYLTRANSFERASE SETDB2"/>
    <property type="match status" value="1"/>
</dbReference>
<comment type="caution">
    <text evidence="22">The sequence shown here is derived from an EMBL/GenBank/DDBJ whole genome shotgun (WGS) entry which is preliminary data.</text>
</comment>
<evidence type="ECO:0000256" key="4">
    <source>
        <dbReference type="ARBA" id="ARBA00022473"/>
    </source>
</evidence>
<gene>
    <name evidence="22" type="ORF">HHUSO_G11562</name>
</gene>
<organism evidence="22 23">
    <name type="scientific">Huso huso</name>
    <name type="common">Beluga</name>
    <name type="synonym">Acipenser huso</name>
    <dbReference type="NCBI Taxonomy" id="61971"/>
    <lineage>
        <taxon>Eukaryota</taxon>
        <taxon>Metazoa</taxon>
        <taxon>Chordata</taxon>
        <taxon>Craniata</taxon>
        <taxon>Vertebrata</taxon>
        <taxon>Euteleostomi</taxon>
        <taxon>Actinopterygii</taxon>
        <taxon>Chondrostei</taxon>
        <taxon>Acipenseriformes</taxon>
        <taxon>Acipenseridae</taxon>
        <taxon>Huso</taxon>
    </lineage>
</organism>
<keyword evidence="13" id="KW-0539">Nucleus</keyword>
<dbReference type="Gene3D" id="2.170.270.10">
    <property type="entry name" value="SET domain"/>
    <property type="match status" value="2"/>
</dbReference>
<sequence length="779" mass="87459">MGDSLLLQVFRPLVSMKMSLTHTPPQKMEEQKGCGEILHSKCQLPPSPALTVKGDSLTVPSQDQEFECTEKTQVDKAVRFWNNLIHNANVDFAFKKLYAFLNALNQCIKDGSATDQEYVKAMNLMLVADIITGLNSEENAVSKTEADKEITAENAVPNETTEEPMLEEGLVGIKDNQPSGKVTTPSEDLKAPSFPSGVSFQPHACSRTCLPVRPETAEQFRGQNPLKIPLLCHFQRAHAKADWRSFQNMSLNVFYKAPCGRSLRDFQELCQYVLETECDFLSLEYFSFNTYVQVYRSPALTQPLAFEQDLSRGEELVAVEFRNDVDETKPDTFRYRKDRWPHGCFINGSDSMFADCCDCTDGCVDETKCACLKLTAKANALKRNKRKRSVPPPYKYKRLMKPVPSGIYECSAWCKCDLKLCQNRVVQHGLRVRLQVFKTEETGWGVRCLDDIDEGTFVCTYAGKILIEGTEDGFKTNGAELEAGHGDADPAGEATKRKREAASSDEDIEVIEETQEARECSVLEDLPAPQQSTDSSKDSEKDITGINCGNTSPLISVIKRPRSRTAMLQAKLEKLREEGAIKCHPSSSEDEEGDKVHFSPRTKVHKKNGPLNSNSPKTRSRSGLVAEAVADPDVVQQVVELAASGQNVTNHSVRARKEDLKWTRVWSLAEERSETKLEESAAGHQKSIAHEPEYHYYLDATEEGNVARFLNHSCYPNLFVQNVFVDSHNRNFPLVTFFTNRHVKSGTELTWNYKYKAGSTPEKEIECQCEKETCKAKLL</sequence>
<dbReference type="InterPro" id="IPR016177">
    <property type="entry name" value="DNA-bd_dom_sf"/>
</dbReference>
<dbReference type="InterPro" id="IPR047232">
    <property type="entry name" value="SETDB1/2-like_MBD"/>
</dbReference>
<keyword evidence="11" id="KW-0862">Zinc</keyword>
<dbReference type="Pfam" id="PF00856">
    <property type="entry name" value="SET"/>
    <property type="match status" value="1"/>
</dbReference>
<evidence type="ECO:0000256" key="10">
    <source>
        <dbReference type="ARBA" id="ARBA00022776"/>
    </source>
</evidence>
<keyword evidence="3" id="KW-0158">Chromosome</keyword>
<evidence type="ECO:0000256" key="8">
    <source>
        <dbReference type="ARBA" id="ARBA00022691"/>
    </source>
</evidence>
<feature type="domain" description="Pre-SET" evidence="21">
    <location>
        <begin position="355"/>
        <end position="429"/>
    </location>
</feature>
<dbReference type="PROSITE" id="PS50867">
    <property type="entry name" value="PRE_SET"/>
    <property type="match status" value="1"/>
</dbReference>
<dbReference type="SUPFAM" id="SSF54171">
    <property type="entry name" value="DNA-binding domain"/>
    <property type="match status" value="1"/>
</dbReference>
<evidence type="ECO:0000256" key="3">
    <source>
        <dbReference type="ARBA" id="ARBA00022454"/>
    </source>
</evidence>
<evidence type="ECO:0000256" key="15">
    <source>
        <dbReference type="ARBA" id="ARBA00039052"/>
    </source>
</evidence>
<feature type="region of interest" description="Disordered" evidence="19">
    <location>
        <begin position="477"/>
        <end position="546"/>
    </location>
</feature>
<dbReference type="InterPro" id="IPR051516">
    <property type="entry name" value="SETDB_methyltransferase"/>
</dbReference>
<evidence type="ECO:0000256" key="6">
    <source>
        <dbReference type="ARBA" id="ARBA00022618"/>
    </source>
</evidence>
<dbReference type="Pfam" id="PF05033">
    <property type="entry name" value="Pre-SET"/>
    <property type="match status" value="1"/>
</dbReference>
<evidence type="ECO:0000256" key="9">
    <source>
        <dbReference type="ARBA" id="ARBA00022723"/>
    </source>
</evidence>
<reference evidence="22 23" key="1">
    <citation type="submission" date="2021-05" db="EMBL/GenBank/DDBJ databases">
        <authorList>
            <person name="Zahm M."/>
            <person name="Klopp C."/>
            <person name="Cabau C."/>
            <person name="Kuhl H."/>
            <person name="Suciu R."/>
            <person name="Ciorpac M."/>
            <person name="Holostenco D."/>
            <person name="Gessner J."/>
            <person name="Wuertz S."/>
            <person name="Hohne C."/>
            <person name="Stock M."/>
            <person name="Gislard M."/>
            <person name="Lluch J."/>
            <person name="Milhes M."/>
            <person name="Lampietro C."/>
            <person name="Lopez Roques C."/>
            <person name="Donnadieu C."/>
            <person name="Du K."/>
            <person name="Schartl M."/>
            <person name="Guiguen Y."/>
        </authorList>
    </citation>
    <scope>NUCLEOTIDE SEQUENCE [LARGE SCALE GENOMIC DNA]</scope>
    <source>
        <strain evidence="22">Hh-F2</strain>
        <tissue evidence="22">Blood</tissue>
    </source>
</reference>
<evidence type="ECO:0000256" key="16">
    <source>
        <dbReference type="ARBA" id="ARBA00040299"/>
    </source>
</evidence>
<feature type="domain" description="SET" evidence="20">
    <location>
        <begin position="432"/>
        <end position="754"/>
    </location>
</feature>
<name>A0ABR0ZLM3_HUSHU</name>
<accession>A0ABR0ZLM3</accession>
<keyword evidence="5" id="KW-0489">Methyltransferase</keyword>
<evidence type="ECO:0000256" key="5">
    <source>
        <dbReference type="ARBA" id="ARBA00022603"/>
    </source>
</evidence>
<dbReference type="SUPFAM" id="SSF82199">
    <property type="entry name" value="SET domain"/>
    <property type="match status" value="1"/>
</dbReference>
<dbReference type="InterPro" id="IPR046341">
    <property type="entry name" value="SET_dom_sf"/>
</dbReference>
<dbReference type="EMBL" id="JAHFZB010000009">
    <property type="protein sequence ID" value="KAK6485713.1"/>
    <property type="molecule type" value="Genomic_DNA"/>
</dbReference>
<keyword evidence="8" id="KW-0949">S-adenosyl-L-methionine</keyword>
<dbReference type="Pfam" id="PF01429">
    <property type="entry name" value="MBD"/>
    <property type="match status" value="1"/>
</dbReference>
<keyword evidence="23" id="KW-1185">Reference proteome</keyword>
<keyword evidence="6" id="KW-0132">Cell division</keyword>
<keyword evidence="14" id="KW-0131">Cell cycle</keyword>
<dbReference type="SMART" id="SM00317">
    <property type="entry name" value="SET"/>
    <property type="match status" value="1"/>
</dbReference>
<feature type="compositionally biased region" description="Basic residues" evidence="19">
    <location>
        <begin position="598"/>
        <end position="608"/>
    </location>
</feature>
<dbReference type="EC" id="2.1.1.366" evidence="15"/>
<dbReference type="CDD" id="cd01395">
    <property type="entry name" value="HMT_MBD"/>
    <property type="match status" value="1"/>
</dbReference>
<protein>
    <recommendedName>
        <fullName evidence="16">Histone-lysine N-methyltransferase SETDB2</fullName>
        <ecNumber evidence="15">2.1.1.366</ecNumber>
    </recommendedName>
    <alternativeName>
        <fullName evidence="17">SET domain bifurcated 2</fullName>
    </alternativeName>
</protein>
<dbReference type="SMART" id="SM00468">
    <property type="entry name" value="PreSET"/>
    <property type="match status" value="1"/>
</dbReference>
<evidence type="ECO:0000313" key="23">
    <source>
        <dbReference type="Proteomes" id="UP001369086"/>
    </source>
</evidence>
<proteinExistence type="predicted"/>
<keyword evidence="9" id="KW-0479">Metal-binding</keyword>
<keyword evidence="4" id="KW-0217">Developmental protein</keyword>
<keyword evidence="7" id="KW-0808">Transferase</keyword>
<evidence type="ECO:0000256" key="13">
    <source>
        <dbReference type="ARBA" id="ARBA00023242"/>
    </source>
</evidence>
<evidence type="ECO:0000259" key="20">
    <source>
        <dbReference type="PROSITE" id="PS50280"/>
    </source>
</evidence>
<evidence type="ECO:0000313" key="22">
    <source>
        <dbReference type="EMBL" id="KAK6485713.1"/>
    </source>
</evidence>